<dbReference type="PROSITE" id="PS51186">
    <property type="entry name" value="GNAT"/>
    <property type="match status" value="1"/>
</dbReference>
<dbReference type="Proteomes" id="UP000003374">
    <property type="component" value="Unassembled WGS sequence"/>
</dbReference>
<keyword evidence="5" id="KW-1185">Reference proteome</keyword>
<organism evidence="4 5">
    <name type="scientific">Nitrococcus mobilis Nb-231</name>
    <dbReference type="NCBI Taxonomy" id="314278"/>
    <lineage>
        <taxon>Bacteria</taxon>
        <taxon>Pseudomonadati</taxon>
        <taxon>Pseudomonadota</taxon>
        <taxon>Gammaproteobacteria</taxon>
        <taxon>Chromatiales</taxon>
        <taxon>Ectothiorhodospiraceae</taxon>
        <taxon>Nitrococcus</taxon>
    </lineage>
</organism>
<evidence type="ECO:0000313" key="5">
    <source>
        <dbReference type="Proteomes" id="UP000003374"/>
    </source>
</evidence>
<keyword evidence="2" id="KW-0012">Acyltransferase</keyword>
<evidence type="ECO:0000313" key="4">
    <source>
        <dbReference type="EMBL" id="EAR20167.1"/>
    </source>
</evidence>
<dbReference type="eggNOG" id="COG2153">
    <property type="taxonomic scope" value="Bacteria"/>
</dbReference>
<accession>A4BVS8</accession>
<name>A4BVS8_9GAMM</name>
<dbReference type="PANTHER" id="PTHR43877">
    <property type="entry name" value="AMINOALKYLPHOSPHONATE N-ACETYLTRANSFERASE-RELATED-RELATED"/>
    <property type="match status" value="1"/>
</dbReference>
<keyword evidence="1" id="KW-0808">Transferase</keyword>
<feature type="domain" description="N-acetyltransferase" evidence="3">
    <location>
        <begin position="5"/>
        <end position="142"/>
    </location>
</feature>
<dbReference type="SUPFAM" id="SSF55729">
    <property type="entry name" value="Acyl-CoA N-acyltransferases (Nat)"/>
    <property type="match status" value="1"/>
</dbReference>
<dbReference type="EMBL" id="AAOF01000032">
    <property type="protein sequence ID" value="EAR20167.1"/>
    <property type="molecule type" value="Genomic_DNA"/>
</dbReference>
<dbReference type="InterPro" id="IPR000182">
    <property type="entry name" value="GNAT_dom"/>
</dbReference>
<dbReference type="InterPro" id="IPR016181">
    <property type="entry name" value="Acyl_CoA_acyltransferase"/>
</dbReference>
<dbReference type="PANTHER" id="PTHR43877:SF1">
    <property type="entry name" value="ACETYLTRANSFERASE"/>
    <property type="match status" value="1"/>
</dbReference>
<dbReference type="Gene3D" id="3.40.630.30">
    <property type="match status" value="1"/>
</dbReference>
<reference evidence="4 5" key="1">
    <citation type="submission" date="2006-02" db="EMBL/GenBank/DDBJ databases">
        <authorList>
            <person name="Waterbury J."/>
            <person name="Ferriera S."/>
            <person name="Johnson J."/>
            <person name="Kravitz S."/>
            <person name="Halpern A."/>
            <person name="Remington K."/>
            <person name="Beeson K."/>
            <person name="Tran B."/>
            <person name="Rogers Y.-H."/>
            <person name="Friedman R."/>
            <person name="Venter J.C."/>
        </authorList>
    </citation>
    <scope>NUCLEOTIDE SEQUENCE [LARGE SCALE GENOMIC DNA]</scope>
    <source>
        <strain evidence="4 5">Nb-231</strain>
    </source>
</reference>
<evidence type="ECO:0000256" key="1">
    <source>
        <dbReference type="ARBA" id="ARBA00022679"/>
    </source>
</evidence>
<gene>
    <name evidence="4" type="ORF">NB231_01544</name>
</gene>
<protein>
    <recommendedName>
        <fullName evidence="3">N-acetyltransferase domain-containing protein</fullName>
    </recommendedName>
</protein>
<evidence type="ECO:0000256" key="2">
    <source>
        <dbReference type="ARBA" id="ARBA00023315"/>
    </source>
</evidence>
<dbReference type="AlphaFoldDB" id="A4BVS8"/>
<evidence type="ECO:0000259" key="3">
    <source>
        <dbReference type="PROSITE" id="PS51186"/>
    </source>
</evidence>
<dbReference type="CDD" id="cd04301">
    <property type="entry name" value="NAT_SF"/>
    <property type="match status" value="1"/>
</dbReference>
<dbReference type="GO" id="GO:0016747">
    <property type="term" value="F:acyltransferase activity, transferring groups other than amino-acyl groups"/>
    <property type="evidence" value="ECO:0007669"/>
    <property type="project" value="InterPro"/>
</dbReference>
<dbReference type="Pfam" id="PF00583">
    <property type="entry name" value="Acetyltransf_1"/>
    <property type="match status" value="1"/>
</dbReference>
<sequence length="146" mass="16079">MTVGRLLRGSWLELGHLAAPVRRRVFIEEQGIPVELEWDALDDASRHLVIVTASDDPVGTVRLTPNAHIGRMAVLPAWRRRGIGTRLLHTALEEAAAAGMNTVALAAQLPVIAFYEKLHFEPYGGIFQDVGLPHRMMRRALGEGSL</sequence>
<dbReference type="STRING" id="314278.NB231_01544"/>
<dbReference type="OrthoDB" id="9796171at2"/>
<proteinExistence type="predicted"/>
<comment type="caution">
    <text evidence="4">The sequence shown here is derived from an EMBL/GenBank/DDBJ whole genome shotgun (WGS) entry which is preliminary data.</text>
</comment>
<dbReference type="RefSeq" id="WP_004999187.1">
    <property type="nucleotide sequence ID" value="NZ_CH672427.1"/>
</dbReference>
<dbReference type="HOGENOM" id="CLU_056607_6_2_6"/>
<dbReference type="InterPro" id="IPR050832">
    <property type="entry name" value="Bact_Acetyltransf"/>
</dbReference>